<feature type="transmembrane region" description="Helical" evidence="3">
    <location>
        <begin position="12"/>
        <end position="31"/>
    </location>
</feature>
<comment type="caution">
    <text evidence="4">The sequence shown here is derived from an EMBL/GenBank/DDBJ whole genome shotgun (WGS) entry which is preliminary data.</text>
</comment>
<keyword evidence="2 3" id="KW-0472">Membrane</keyword>
<keyword evidence="3" id="KW-1133">Transmembrane helix</keyword>
<name>A0A4S4FX66_9MICO</name>
<feature type="transmembrane region" description="Helical" evidence="3">
    <location>
        <begin position="63"/>
        <end position="86"/>
    </location>
</feature>
<organism evidence="4 5">
    <name type="scientific">Orlajensenia flava</name>
    <dbReference type="NCBI Taxonomy" id="2565934"/>
    <lineage>
        <taxon>Bacteria</taxon>
        <taxon>Bacillati</taxon>
        <taxon>Actinomycetota</taxon>
        <taxon>Actinomycetes</taxon>
        <taxon>Micrococcales</taxon>
        <taxon>Microbacteriaceae</taxon>
        <taxon>Orlajensenia</taxon>
    </lineage>
</organism>
<evidence type="ECO:0000313" key="5">
    <source>
        <dbReference type="Proteomes" id="UP000307380"/>
    </source>
</evidence>
<dbReference type="GO" id="GO:0005886">
    <property type="term" value="C:plasma membrane"/>
    <property type="evidence" value="ECO:0007669"/>
    <property type="project" value="UniProtKB-SubCell"/>
</dbReference>
<dbReference type="RefSeq" id="WP_136421793.1">
    <property type="nucleotide sequence ID" value="NZ_SSSN01000003.1"/>
</dbReference>
<evidence type="ECO:0000313" key="4">
    <source>
        <dbReference type="EMBL" id="THG34901.1"/>
    </source>
</evidence>
<gene>
    <name evidence="4" type="ORF">E6C70_02110</name>
</gene>
<dbReference type="GO" id="GO:0015225">
    <property type="term" value="F:biotin transmembrane transporter activity"/>
    <property type="evidence" value="ECO:0007669"/>
    <property type="project" value="UniProtKB-UniRule"/>
</dbReference>
<dbReference type="AlphaFoldDB" id="A0A4S4FX66"/>
<comment type="similarity">
    <text evidence="1 2">Belongs to the BioY family.</text>
</comment>
<dbReference type="PANTHER" id="PTHR34295:SF1">
    <property type="entry name" value="BIOTIN TRANSPORTER BIOY"/>
    <property type="match status" value="1"/>
</dbReference>
<reference evidence="4 5" key="1">
    <citation type="submission" date="2019-04" db="EMBL/GenBank/DDBJ databases">
        <authorList>
            <person name="Jiang L."/>
        </authorList>
    </citation>
    <scope>NUCLEOTIDE SEQUENCE [LARGE SCALE GENOMIC DNA]</scope>
    <source>
        <strain evidence="4 5">YIM 131861</strain>
    </source>
</reference>
<keyword evidence="2" id="KW-1003">Cell membrane</keyword>
<sequence>MAAPARSSARDIAQIAVFAALIAALTLPGAIPVGVLGVPITLQTLGVMLAGAILGARKGTIAVALYVVLGLAGLPILAGGSGGLGVLAGPTAGYLIGFIPAAFVIGFLTERILPRYPLWAGFLVTIAGGIVVEYAVGVPWLAAVAGIPLWTAISVGAVPFLIGDLIKVVITVLVAKAVHRAWPGVAPARSWRRADAETAIESDSAAVADAR</sequence>
<proteinExistence type="inferred from homology"/>
<feature type="transmembrane region" description="Helical" evidence="3">
    <location>
        <begin position="92"/>
        <end position="109"/>
    </location>
</feature>
<comment type="subcellular location">
    <subcellularLocation>
        <location evidence="2">Cell membrane</location>
        <topology evidence="2">Multi-pass membrane protein</topology>
    </subcellularLocation>
</comment>
<dbReference type="EMBL" id="SSSN01000003">
    <property type="protein sequence ID" value="THG34901.1"/>
    <property type="molecule type" value="Genomic_DNA"/>
</dbReference>
<dbReference type="Gene3D" id="1.10.1760.20">
    <property type="match status" value="1"/>
</dbReference>
<dbReference type="Proteomes" id="UP000307380">
    <property type="component" value="Unassembled WGS sequence"/>
</dbReference>
<dbReference type="Pfam" id="PF02632">
    <property type="entry name" value="BioY"/>
    <property type="match status" value="1"/>
</dbReference>
<protein>
    <recommendedName>
        <fullName evidence="2">Biotin transporter</fullName>
    </recommendedName>
</protein>
<dbReference type="InterPro" id="IPR003784">
    <property type="entry name" value="BioY"/>
</dbReference>
<dbReference type="PANTHER" id="PTHR34295">
    <property type="entry name" value="BIOTIN TRANSPORTER BIOY"/>
    <property type="match status" value="1"/>
</dbReference>
<keyword evidence="2" id="KW-0813">Transport</keyword>
<dbReference type="PIRSF" id="PIRSF016661">
    <property type="entry name" value="BioY"/>
    <property type="match status" value="1"/>
</dbReference>
<feature type="transmembrane region" description="Helical" evidence="3">
    <location>
        <begin position="37"/>
        <end position="56"/>
    </location>
</feature>
<accession>A0A4S4FX66</accession>
<keyword evidence="5" id="KW-1185">Reference proteome</keyword>
<evidence type="ECO:0000256" key="3">
    <source>
        <dbReference type="SAM" id="Phobius"/>
    </source>
</evidence>
<evidence type="ECO:0000256" key="1">
    <source>
        <dbReference type="ARBA" id="ARBA00010692"/>
    </source>
</evidence>
<feature type="transmembrane region" description="Helical" evidence="3">
    <location>
        <begin position="116"/>
        <end position="136"/>
    </location>
</feature>
<evidence type="ECO:0000256" key="2">
    <source>
        <dbReference type="PIRNR" id="PIRNR016661"/>
    </source>
</evidence>
<keyword evidence="3" id="KW-0812">Transmembrane</keyword>
<dbReference type="OrthoDB" id="9803495at2"/>